<dbReference type="InterPro" id="IPR010016">
    <property type="entry name" value="PxpB"/>
</dbReference>
<keyword evidence="3" id="KW-0067">ATP-binding</keyword>
<feature type="domain" description="Carboxyltransferase" evidence="4">
    <location>
        <begin position="6"/>
        <end position="208"/>
    </location>
</feature>
<comment type="caution">
    <text evidence="5">The sequence shown here is derived from an EMBL/GenBank/DDBJ whole genome shotgun (WGS) entry which is preliminary data.</text>
</comment>
<proteinExistence type="predicted"/>
<dbReference type="PANTHER" id="PTHR34698">
    <property type="entry name" value="5-OXOPROLINASE SUBUNIT B"/>
    <property type="match status" value="1"/>
</dbReference>
<organism evidence="5 6">
    <name type="scientific">Shewanella jiangmenensis</name>
    <dbReference type="NCBI Taxonomy" id="2837387"/>
    <lineage>
        <taxon>Bacteria</taxon>
        <taxon>Pseudomonadati</taxon>
        <taxon>Pseudomonadota</taxon>
        <taxon>Gammaproteobacteria</taxon>
        <taxon>Alteromonadales</taxon>
        <taxon>Shewanellaceae</taxon>
        <taxon>Shewanella</taxon>
    </lineage>
</organism>
<dbReference type="RefSeq" id="WP_214508452.1">
    <property type="nucleotide sequence ID" value="NZ_JAHEPS010000009.1"/>
</dbReference>
<gene>
    <name evidence="5" type="primary">pxpB</name>
    <name evidence="5" type="ORF">KJI95_17285</name>
</gene>
<evidence type="ECO:0000313" key="6">
    <source>
        <dbReference type="Proteomes" id="UP001195903"/>
    </source>
</evidence>
<dbReference type="Proteomes" id="UP001195903">
    <property type="component" value="Unassembled WGS sequence"/>
</dbReference>
<dbReference type="SMART" id="SM00796">
    <property type="entry name" value="AHS1"/>
    <property type="match status" value="1"/>
</dbReference>
<dbReference type="InterPro" id="IPR003833">
    <property type="entry name" value="CT_C_D"/>
</dbReference>
<keyword evidence="6" id="KW-1185">Reference proteome</keyword>
<protein>
    <submittedName>
        <fullName evidence="5">5-oxoprolinase subunit PxpB</fullName>
        <ecNumber evidence="5">3.5.2.9</ecNumber>
    </submittedName>
</protein>
<dbReference type="Gene3D" id="2.40.100.10">
    <property type="entry name" value="Cyclophilin-like"/>
    <property type="match status" value="1"/>
</dbReference>
<dbReference type="EC" id="3.5.2.9" evidence="5"/>
<dbReference type="SUPFAM" id="SSF50891">
    <property type="entry name" value="Cyclophilin-like"/>
    <property type="match status" value="1"/>
</dbReference>
<dbReference type="InterPro" id="IPR029000">
    <property type="entry name" value="Cyclophilin-like_dom_sf"/>
</dbReference>
<keyword evidence="2 5" id="KW-0378">Hydrolase</keyword>
<dbReference type="NCBIfam" id="TIGR00370">
    <property type="entry name" value="5-oxoprolinase subunit PxpB"/>
    <property type="match status" value="1"/>
</dbReference>
<evidence type="ECO:0000313" key="5">
    <source>
        <dbReference type="EMBL" id="MBT1446253.1"/>
    </source>
</evidence>
<dbReference type="PANTHER" id="PTHR34698:SF2">
    <property type="entry name" value="5-OXOPROLINASE SUBUNIT B"/>
    <property type="match status" value="1"/>
</dbReference>
<dbReference type="Pfam" id="PF02682">
    <property type="entry name" value="CT_C_D"/>
    <property type="match status" value="1"/>
</dbReference>
<name>A0ABS5V750_9GAMM</name>
<sequence>MTQTVPQLSVFGEHQVFVALGTPGDSPSQCLRKQALIWSLAERCRGRSGALEIVPGMNNLTLSLEKDQQPSEWLEWLRQVLPSLPGSIPEGKLHRIPVRYGGDTGPDLAEVARLHQVSEQDIIRAHCSAEYRVLFMGFLPGFAYLGGLPEQLHTPRRAEPRLQVAAGSVGIGGSQTGIYPATAPGGWQLIGHTQVPLFDAAATEPCLLAPGDRLQFVAGDC</sequence>
<evidence type="ECO:0000259" key="4">
    <source>
        <dbReference type="SMART" id="SM00796"/>
    </source>
</evidence>
<dbReference type="GO" id="GO:0017168">
    <property type="term" value="F:5-oxoprolinase (ATP-hydrolyzing) activity"/>
    <property type="evidence" value="ECO:0007669"/>
    <property type="project" value="UniProtKB-EC"/>
</dbReference>
<accession>A0ABS5V750</accession>
<evidence type="ECO:0000256" key="1">
    <source>
        <dbReference type="ARBA" id="ARBA00022741"/>
    </source>
</evidence>
<evidence type="ECO:0000256" key="3">
    <source>
        <dbReference type="ARBA" id="ARBA00022840"/>
    </source>
</evidence>
<evidence type="ECO:0000256" key="2">
    <source>
        <dbReference type="ARBA" id="ARBA00022801"/>
    </source>
</evidence>
<keyword evidence="1" id="KW-0547">Nucleotide-binding</keyword>
<dbReference type="EMBL" id="JAHEPS010000009">
    <property type="protein sequence ID" value="MBT1446253.1"/>
    <property type="molecule type" value="Genomic_DNA"/>
</dbReference>
<reference evidence="5 6" key="1">
    <citation type="submission" date="2021-05" db="EMBL/GenBank/DDBJ databases">
        <title>Shewanella sp. JM162201.</title>
        <authorList>
            <person name="Xu S."/>
            <person name="Li A."/>
        </authorList>
    </citation>
    <scope>NUCLEOTIDE SEQUENCE [LARGE SCALE GENOMIC DNA]</scope>
    <source>
        <strain evidence="5 6">JM162201</strain>
    </source>
</reference>